<sequence>MSFISNFESLPDELLLEICKYLLCVDVLISFDNLNTRITCMISDYYRHVSLHKASYTQSYELCSKILPNIGTQIRTLIIDNCYSALQAIEFPKYFQNSMSICFPELQKIILVSFRPDPLLAFLKILNNLEKLYIIDIRSLFRVPTNQQTEVLLALLQANNNRLTSIYIDDQSSHLNPIKKYLSNQITCPNIIDLKIEISTICDLSILFTIIPNIHYLSVSIHKKDNLDNINRIFTSYTLNFLNKFQLKSVERSWYLNELIILFEKLPSIKYLSLNLRTSDINLINGEILKKCLPNTIEQFHYAIHYLPEQIINYFEIINTWKYICSITCLHNPIQNDYMYLHTLPYTSFNYLEISSSVADSILKNQNSYENIQRIHVDCDFTLAEAFPIIGYCRRVKHIMIWLHETDTHNQNNCQKQAQQNENITLPKLPCLRRLTLVGSPPKDLHHMSTILCAAPNLFRLDLNYNTLLLLLDNKDVCKLLQQRITALTINNMSSCSTNVKKYISHIASIFLHLRNLYIDMRSLNITIDLIVLCYFDEFSKQQAPLISLCVDGKPSNEMKNDAKKWIINQRNHLQYKEFAAFFNEKAVLLHIQIFVFAMDALMLRTSCQK</sequence>
<evidence type="ECO:0000313" key="1">
    <source>
        <dbReference type="EMBL" id="CAF0878840.1"/>
    </source>
</evidence>
<accession>A0A813Y7M6</accession>
<dbReference type="Proteomes" id="UP000663854">
    <property type="component" value="Unassembled WGS sequence"/>
</dbReference>
<reference evidence="1" key="1">
    <citation type="submission" date="2021-02" db="EMBL/GenBank/DDBJ databases">
        <authorList>
            <person name="Nowell W R."/>
        </authorList>
    </citation>
    <scope>NUCLEOTIDE SEQUENCE</scope>
</reference>
<keyword evidence="4" id="KW-1185">Reference proteome</keyword>
<proteinExistence type="predicted"/>
<evidence type="ECO:0000313" key="2">
    <source>
        <dbReference type="EMBL" id="CAF1498273.1"/>
    </source>
</evidence>
<dbReference type="Proteomes" id="UP000663870">
    <property type="component" value="Unassembled WGS sequence"/>
</dbReference>
<dbReference type="EMBL" id="CAJNOL010002413">
    <property type="protein sequence ID" value="CAF1498273.1"/>
    <property type="molecule type" value="Genomic_DNA"/>
</dbReference>
<dbReference type="EMBL" id="CAJNOH010000113">
    <property type="protein sequence ID" value="CAF0878840.1"/>
    <property type="molecule type" value="Genomic_DNA"/>
</dbReference>
<gene>
    <name evidence="2" type="ORF">JXQ802_LOCUS40265</name>
    <name evidence="1" type="ORF">PYM288_LOCUS8434</name>
</gene>
<evidence type="ECO:0000313" key="4">
    <source>
        <dbReference type="Proteomes" id="UP000663870"/>
    </source>
</evidence>
<name>A0A813Y7M6_9BILA</name>
<comment type="caution">
    <text evidence="1">The sequence shown here is derived from an EMBL/GenBank/DDBJ whole genome shotgun (WGS) entry which is preliminary data.</text>
</comment>
<protein>
    <recommendedName>
        <fullName evidence="5">F-box domain-containing protein</fullName>
    </recommendedName>
</protein>
<evidence type="ECO:0008006" key="5">
    <source>
        <dbReference type="Google" id="ProtNLM"/>
    </source>
</evidence>
<evidence type="ECO:0000313" key="3">
    <source>
        <dbReference type="Proteomes" id="UP000663854"/>
    </source>
</evidence>
<organism evidence="1 3">
    <name type="scientific">Rotaria sordida</name>
    <dbReference type="NCBI Taxonomy" id="392033"/>
    <lineage>
        <taxon>Eukaryota</taxon>
        <taxon>Metazoa</taxon>
        <taxon>Spiralia</taxon>
        <taxon>Gnathifera</taxon>
        <taxon>Rotifera</taxon>
        <taxon>Eurotatoria</taxon>
        <taxon>Bdelloidea</taxon>
        <taxon>Philodinida</taxon>
        <taxon>Philodinidae</taxon>
        <taxon>Rotaria</taxon>
    </lineage>
</organism>
<dbReference type="AlphaFoldDB" id="A0A813Y7M6"/>